<keyword evidence="2" id="KW-0238">DNA-binding</keyword>
<dbReference type="Proteomes" id="UP000198901">
    <property type="component" value="Unassembled WGS sequence"/>
</dbReference>
<dbReference type="SMART" id="SM00448">
    <property type="entry name" value="REC"/>
    <property type="match status" value="1"/>
</dbReference>
<name>A0A1G9XIK6_9BACT</name>
<evidence type="ECO:0000259" key="4">
    <source>
        <dbReference type="PROSITE" id="PS50043"/>
    </source>
</evidence>
<dbReference type="InterPro" id="IPR001789">
    <property type="entry name" value="Sig_transdc_resp-reg_receiver"/>
</dbReference>
<evidence type="ECO:0000313" key="6">
    <source>
        <dbReference type="EMBL" id="SDM96584.1"/>
    </source>
</evidence>
<dbReference type="STRING" id="563176.SAMN04488090_4634"/>
<dbReference type="GO" id="GO:0003677">
    <property type="term" value="F:DNA binding"/>
    <property type="evidence" value="ECO:0007669"/>
    <property type="project" value="UniProtKB-KW"/>
</dbReference>
<dbReference type="InterPro" id="IPR039420">
    <property type="entry name" value="WalR-like"/>
</dbReference>
<dbReference type="PANTHER" id="PTHR43214:SF17">
    <property type="entry name" value="TRANSCRIPTIONAL REGULATORY PROTEIN RCSB"/>
    <property type="match status" value="1"/>
</dbReference>
<proteinExistence type="predicted"/>
<dbReference type="InterPro" id="IPR000792">
    <property type="entry name" value="Tscrpt_reg_LuxR_C"/>
</dbReference>
<dbReference type="SMART" id="SM00421">
    <property type="entry name" value="HTH_LUXR"/>
    <property type="match status" value="1"/>
</dbReference>
<dbReference type="InterPro" id="IPR058245">
    <property type="entry name" value="NreC/VraR/RcsB-like_REC"/>
</dbReference>
<gene>
    <name evidence="6" type="ORF">SAMN04488090_4634</name>
</gene>
<dbReference type="AlphaFoldDB" id="A0A1G9XIK6"/>
<dbReference type="OrthoDB" id="9797341at2"/>
<dbReference type="PROSITE" id="PS50043">
    <property type="entry name" value="HTH_LUXR_2"/>
    <property type="match status" value="1"/>
</dbReference>
<dbReference type="PANTHER" id="PTHR43214">
    <property type="entry name" value="TWO-COMPONENT RESPONSE REGULATOR"/>
    <property type="match status" value="1"/>
</dbReference>
<evidence type="ECO:0000259" key="5">
    <source>
        <dbReference type="PROSITE" id="PS50110"/>
    </source>
</evidence>
<protein>
    <submittedName>
        <fullName evidence="6">Two component transcriptional regulator, LuxR family</fullName>
    </submittedName>
</protein>
<feature type="modified residue" description="4-aspartylphosphate" evidence="3">
    <location>
        <position position="57"/>
    </location>
</feature>
<dbReference type="GO" id="GO:0000160">
    <property type="term" value="P:phosphorelay signal transduction system"/>
    <property type="evidence" value="ECO:0007669"/>
    <property type="project" value="InterPro"/>
</dbReference>
<keyword evidence="7" id="KW-1185">Reference proteome</keyword>
<dbReference type="EMBL" id="FNGS01000011">
    <property type="protein sequence ID" value="SDM96584.1"/>
    <property type="molecule type" value="Genomic_DNA"/>
</dbReference>
<dbReference type="Pfam" id="PF00196">
    <property type="entry name" value="GerE"/>
    <property type="match status" value="1"/>
</dbReference>
<keyword evidence="1 3" id="KW-0597">Phosphoprotein</keyword>
<dbReference type="InterPro" id="IPR011006">
    <property type="entry name" value="CheY-like_superfamily"/>
</dbReference>
<dbReference type="RefSeq" id="WP_093208280.1">
    <property type="nucleotide sequence ID" value="NZ_FNGS01000011.1"/>
</dbReference>
<reference evidence="6 7" key="1">
    <citation type="submission" date="2016-10" db="EMBL/GenBank/DDBJ databases">
        <authorList>
            <person name="de Groot N.N."/>
        </authorList>
    </citation>
    <scope>NUCLEOTIDE SEQUENCE [LARGE SCALE GENOMIC DNA]</scope>
    <source>
        <strain evidence="6 7">DSM 21668</strain>
    </source>
</reference>
<dbReference type="GO" id="GO:0006355">
    <property type="term" value="P:regulation of DNA-templated transcription"/>
    <property type="evidence" value="ECO:0007669"/>
    <property type="project" value="InterPro"/>
</dbReference>
<dbReference type="SUPFAM" id="SSF52172">
    <property type="entry name" value="CheY-like"/>
    <property type="match status" value="1"/>
</dbReference>
<evidence type="ECO:0000256" key="2">
    <source>
        <dbReference type="ARBA" id="ARBA00023125"/>
    </source>
</evidence>
<dbReference type="CDD" id="cd06170">
    <property type="entry name" value="LuxR_C_like"/>
    <property type="match status" value="1"/>
</dbReference>
<dbReference type="PRINTS" id="PR00038">
    <property type="entry name" value="HTHLUXR"/>
</dbReference>
<sequence length="212" mass="24164">MNKIQRLAIADDHKLFLQTTARILSTWERIELVATATHVEQVKQVIAQHRVDILMTDLKMPSMAGGLSLIRWVREHHPSVKIMVVSMDANPQSIRAAFEHGVNGYVCKDDDIVELERVFWLVVAGGRHLSHKAVEAMTEESFPIHDLTSRERNVYDLLVQKYTGPQIAEQLEISPKTVKTHRQNILKKLGFKDTIDLILNHFRKDNSAKGEG</sequence>
<feature type="domain" description="Response regulatory" evidence="5">
    <location>
        <begin position="6"/>
        <end position="123"/>
    </location>
</feature>
<feature type="domain" description="HTH luxR-type" evidence="4">
    <location>
        <begin position="140"/>
        <end position="205"/>
    </location>
</feature>
<organism evidence="6 7">
    <name type="scientific">Siphonobacter aquaeclarae</name>
    <dbReference type="NCBI Taxonomy" id="563176"/>
    <lineage>
        <taxon>Bacteria</taxon>
        <taxon>Pseudomonadati</taxon>
        <taxon>Bacteroidota</taxon>
        <taxon>Cytophagia</taxon>
        <taxon>Cytophagales</taxon>
        <taxon>Cytophagaceae</taxon>
        <taxon>Siphonobacter</taxon>
    </lineage>
</organism>
<dbReference type="SUPFAM" id="SSF46894">
    <property type="entry name" value="C-terminal effector domain of the bipartite response regulators"/>
    <property type="match status" value="1"/>
</dbReference>
<evidence type="ECO:0000256" key="3">
    <source>
        <dbReference type="PROSITE-ProRule" id="PRU00169"/>
    </source>
</evidence>
<dbReference type="CDD" id="cd17535">
    <property type="entry name" value="REC_NarL-like"/>
    <property type="match status" value="1"/>
</dbReference>
<evidence type="ECO:0000313" key="7">
    <source>
        <dbReference type="Proteomes" id="UP000198901"/>
    </source>
</evidence>
<evidence type="ECO:0000256" key="1">
    <source>
        <dbReference type="ARBA" id="ARBA00022553"/>
    </source>
</evidence>
<dbReference type="InterPro" id="IPR016032">
    <property type="entry name" value="Sig_transdc_resp-reg_C-effctor"/>
</dbReference>
<dbReference type="Pfam" id="PF00072">
    <property type="entry name" value="Response_reg"/>
    <property type="match status" value="1"/>
</dbReference>
<dbReference type="Gene3D" id="3.40.50.2300">
    <property type="match status" value="1"/>
</dbReference>
<dbReference type="PROSITE" id="PS50110">
    <property type="entry name" value="RESPONSE_REGULATORY"/>
    <property type="match status" value="1"/>
</dbReference>
<accession>A0A1G9XIK6</accession>